<feature type="transmembrane region" description="Helical" evidence="7">
    <location>
        <begin position="460"/>
        <end position="478"/>
    </location>
</feature>
<feature type="domain" description="Wax synthase" evidence="8">
    <location>
        <begin position="336"/>
        <end position="433"/>
    </location>
</feature>
<organism evidence="9 10">
    <name type="scientific">Talaromyces proteolyticus</name>
    <dbReference type="NCBI Taxonomy" id="1131652"/>
    <lineage>
        <taxon>Eukaryota</taxon>
        <taxon>Fungi</taxon>
        <taxon>Dikarya</taxon>
        <taxon>Ascomycota</taxon>
        <taxon>Pezizomycotina</taxon>
        <taxon>Eurotiomycetes</taxon>
        <taxon>Eurotiomycetidae</taxon>
        <taxon>Eurotiales</taxon>
        <taxon>Trichocomaceae</taxon>
        <taxon>Talaromyces</taxon>
        <taxon>Talaromyces sect. Bacilispori</taxon>
    </lineage>
</organism>
<evidence type="ECO:0000256" key="3">
    <source>
        <dbReference type="ARBA" id="ARBA00022679"/>
    </source>
</evidence>
<gene>
    <name evidence="9" type="ORF">BGW36DRAFT_373031</name>
</gene>
<sequence>MAEVPLQSHLDFIKQREEKFKLLLHQGAFSPFLLQHAFGILLLPVIPLVIRSTSTFQSKLIRYGFHAIITCFSLYTILYVRFIGPGNGYGLGLMTIWLYIWSLTTLIFNDVQRDFRRIEKEYVDLKMVPLHGSPRVVGLSEFHYTADHSPRSHKANNMSRCKIYRWQSFPDSLPHRVEWVLDLIFNLRGPNWNWCIRSLLPFPADVIKDIGEHGSSPHKKTSKPIIEESSAKLRHTAFSFLRTYVALDFLKVVMMRDPYFWGFVDNPLPAPWPFSILAFSSALIRIYRLLISMMGAFFALKYIVSLGSLFFLGLSLAFPRFSRTITHQPLDEAWLYPPAFGPAISALDYGLIGAWNIWWHQLFRFGFSESARFFSNLILPNPPKKRLPSYYSIARRLIQVMVAFSMSGLVHAMGSYTAFADTKPFNAFLFFVLQGIGVLVQGLLAYCLSPLIRQIRPSRLLIRITNLNILIVWFYYTAPLLADDFSRCGLWMLEPIPISPVRGALGWGIEEEGWFCWRGSWFEWWSGETWWQSGIRFT</sequence>
<dbReference type="GO" id="GO:0016020">
    <property type="term" value="C:membrane"/>
    <property type="evidence" value="ECO:0007669"/>
    <property type="project" value="UniProtKB-SubCell"/>
</dbReference>
<dbReference type="RefSeq" id="XP_046075908.1">
    <property type="nucleotide sequence ID" value="XM_046215543.1"/>
</dbReference>
<evidence type="ECO:0000256" key="5">
    <source>
        <dbReference type="ARBA" id="ARBA00022989"/>
    </source>
</evidence>
<evidence type="ECO:0000256" key="1">
    <source>
        <dbReference type="ARBA" id="ARBA00004141"/>
    </source>
</evidence>
<accession>A0AAD4Q4C8</accession>
<evidence type="ECO:0000256" key="4">
    <source>
        <dbReference type="ARBA" id="ARBA00022692"/>
    </source>
</evidence>
<keyword evidence="6 7" id="KW-0472">Membrane</keyword>
<feature type="transmembrane region" description="Helical" evidence="7">
    <location>
        <begin position="89"/>
        <end position="108"/>
    </location>
</feature>
<feature type="transmembrane region" description="Helical" evidence="7">
    <location>
        <begin position="233"/>
        <end position="250"/>
    </location>
</feature>
<feature type="transmembrane region" description="Helical" evidence="7">
    <location>
        <begin position="425"/>
        <end position="448"/>
    </location>
</feature>
<keyword evidence="3 9" id="KW-0808">Transferase</keyword>
<proteinExistence type="inferred from homology"/>
<name>A0AAD4Q4C8_9EURO</name>
<evidence type="ECO:0000256" key="7">
    <source>
        <dbReference type="SAM" id="Phobius"/>
    </source>
</evidence>
<feature type="transmembrane region" description="Helical" evidence="7">
    <location>
        <begin position="32"/>
        <end position="51"/>
    </location>
</feature>
<keyword evidence="5 7" id="KW-1133">Transmembrane helix</keyword>
<comment type="subcellular location">
    <subcellularLocation>
        <location evidence="1">Membrane</location>
        <topology evidence="1">Multi-pass membrane protein</topology>
    </subcellularLocation>
</comment>
<keyword evidence="10" id="KW-1185">Reference proteome</keyword>
<dbReference type="InterPro" id="IPR044851">
    <property type="entry name" value="Wax_synthase"/>
</dbReference>
<evidence type="ECO:0000256" key="2">
    <source>
        <dbReference type="ARBA" id="ARBA00007282"/>
    </source>
</evidence>
<feature type="transmembrane region" description="Helical" evidence="7">
    <location>
        <begin position="63"/>
        <end position="83"/>
    </location>
</feature>
<dbReference type="PANTHER" id="PTHR31595:SF67">
    <property type="entry name" value="WAX SYNTHASE DOMAIN-CONTAINING PROTEIN"/>
    <property type="match status" value="1"/>
</dbReference>
<dbReference type="EMBL" id="JAJTJA010000003">
    <property type="protein sequence ID" value="KAH8702532.1"/>
    <property type="molecule type" value="Genomic_DNA"/>
</dbReference>
<evidence type="ECO:0000313" key="9">
    <source>
        <dbReference type="EMBL" id="KAH8702532.1"/>
    </source>
</evidence>
<dbReference type="Proteomes" id="UP001201262">
    <property type="component" value="Unassembled WGS sequence"/>
</dbReference>
<dbReference type="Pfam" id="PF13813">
    <property type="entry name" value="MBOAT_2"/>
    <property type="match status" value="1"/>
</dbReference>
<dbReference type="PANTHER" id="PTHR31595">
    <property type="entry name" value="LONG-CHAIN-ALCOHOL O-FATTY-ACYLTRANSFERASE 3-RELATED"/>
    <property type="match status" value="1"/>
</dbReference>
<dbReference type="InterPro" id="IPR032805">
    <property type="entry name" value="Wax_synthase_dom"/>
</dbReference>
<dbReference type="AlphaFoldDB" id="A0AAD4Q4C8"/>
<dbReference type="GO" id="GO:0006629">
    <property type="term" value="P:lipid metabolic process"/>
    <property type="evidence" value="ECO:0007669"/>
    <property type="project" value="InterPro"/>
</dbReference>
<dbReference type="GeneID" id="70245830"/>
<feature type="transmembrane region" description="Helical" evidence="7">
    <location>
        <begin position="299"/>
        <end position="319"/>
    </location>
</feature>
<keyword evidence="4 7" id="KW-0812">Transmembrane</keyword>
<dbReference type="GO" id="GO:0008374">
    <property type="term" value="F:O-acyltransferase activity"/>
    <property type="evidence" value="ECO:0007669"/>
    <property type="project" value="InterPro"/>
</dbReference>
<comment type="similarity">
    <text evidence="2">Belongs to the wax synthase family.</text>
</comment>
<evidence type="ECO:0000313" key="10">
    <source>
        <dbReference type="Proteomes" id="UP001201262"/>
    </source>
</evidence>
<evidence type="ECO:0000256" key="6">
    <source>
        <dbReference type="ARBA" id="ARBA00023136"/>
    </source>
</evidence>
<reference evidence="9" key="1">
    <citation type="submission" date="2021-12" db="EMBL/GenBank/DDBJ databases">
        <title>Convergent genome expansion in fungi linked to evolution of root-endophyte symbiosis.</title>
        <authorList>
            <consortium name="DOE Joint Genome Institute"/>
            <person name="Ke Y.-H."/>
            <person name="Bonito G."/>
            <person name="Liao H.-L."/>
            <person name="Looney B."/>
            <person name="Rojas-Flechas A."/>
            <person name="Nash J."/>
            <person name="Hameed K."/>
            <person name="Schadt C."/>
            <person name="Martin F."/>
            <person name="Crous P.W."/>
            <person name="Miettinen O."/>
            <person name="Magnuson J.K."/>
            <person name="Labbe J."/>
            <person name="Jacobson D."/>
            <person name="Doktycz M.J."/>
            <person name="Veneault-Fourrey C."/>
            <person name="Kuo A."/>
            <person name="Mondo S."/>
            <person name="Calhoun S."/>
            <person name="Riley R."/>
            <person name="Ohm R."/>
            <person name="LaButti K."/>
            <person name="Andreopoulos B."/>
            <person name="Pangilinan J."/>
            <person name="Nolan M."/>
            <person name="Tritt A."/>
            <person name="Clum A."/>
            <person name="Lipzen A."/>
            <person name="Daum C."/>
            <person name="Barry K."/>
            <person name="Grigoriev I.V."/>
            <person name="Vilgalys R."/>
        </authorList>
    </citation>
    <scope>NUCLEOTIDE SEQUENCE</scope>
    <source>
        <strain evidence="9">PMI_201</strain>
    </source>
</reference>
<feature type="transmembrane region" description="Helical" evidence="7">
    <location>
        <begin position="339"/>
        <end position="358"/>
    </location>
</feature>
<protein>
    <submittedName>
        <fullName evidence="9">Membrane bound O-acyl transferase family-domain-containing protein</fullName>
    </submittedName>
</protein>
<feature type="transmembrane region" description="Helical" evidence="7">
    <location>
        <begin position="270"/>
        <end position="287"/>
    </location>
</feature>
<evidence type="ECO:0000259" key="8">
    <source>
        <dbReference type="Pfam" id="PF13813"/>
    </source>
</evidence>
<comment type="caution">
    <text evidence="9">The sequence shown here is derived from an EMBL/GenBank/DDBJ whole genome shotgun (WGS) entry which is preliminary data.</text>
</comment>
<feature type="transmembrane region" description="Helical" evidence="7">
    <location>
        <begin position="397"/>
        <end position="419"/>
    </location>
</feature>